<name>A0AAU6SE03_9MICO</name>
<dbReference type="InterPro" id="IPR000933">
    <property type="entry name" value="Glyco_hydro_29"/>
</dbReference>
<dbReference type="PANTHER" id="PTHR10030:SF37">
    <property type="entry name" value="ALPHA-L-FUCOSIDASE-RELATED"/>
    <property type="match status" value="1"/>
</dbReference>
<dbReference type="InterPro" id="IPR057739">
    <property type="entry name" value="Glyco_hydro_29_N"/>
</dbReference>
<dbReference type="PANTHER" id="PTHR10030">
    <property type="entry name" value="ALPHA-L-FUCOSIDASE"/>
    <property type="match status" value="1"/>
</dbReference>
<dbReference type="Pfam" id="PF16757">
    <property type="entry name" value="Fucosidase_C"/>
    <property type="match status" value="1"/>
</dbReference>
<dbReference type="AlphaFoldDB" id="A0AAU6SE03"/>
<evidence type="ECO:0000256" key="6">
    <source>
        <dbReference type="ARBA" id="ARBA00023295"/>
    </source>
</evidence>
<dbReference type="InterPro" id="IPR031919">
    <property type="entry name" value="Fucosidase_C"/>
</dbReference>
<dbReference type="GO" id="GO:0005764">
    <property type="term" value="C:lysosome"/>
    <property type="evidence" value="ECO:0007669"/>
    <property type="project" value="TreeGrafter"/>
</dbReference>
<proteinExistence type="inferred from homology"/>
<reference evidence="9" key="1">
    <citation type="submission" date="2024-04" db="EMBL/GenBank/DDBJ databases">
        <authorList>
            <person name="Roder T."/>
            <person name="Oberhansli S."/>
            <person name="Kreuzer M."/>
        </authorList>
    </citation>
    <scope>NUCLEOTIDE SEQUENCE</scope>
    <source>
        <strain evidence="9">LWS13-1.2</strain>
    </source>
</reference>
<dbReference type="PIRSF" id="PIRSF001092">
    <property type="entry name" value="Alpha-L-fucosidase"/>
    <property type="match status" value="1"/>
</dbReference>
<evidence type="ECO:0000256" key="1">
    <source>
        <dbReference type="ARBA" id="ARBA00004071"/>
    </source>
</evidence>
<dbReference type="GO" id="GO:0004560">
    <property type="term" value="F:alpha-L-fucosidase activity"/>
    <property type="evidence" value="ECO:0007669"/>
    <property type="project" value="InterPro"/>
</dbReference>
<sequence>MHWGVYSVPAFHNEWYSRKMYLEASPDLTHHRETYGEHRDFGYKDFIPHFTMRDFDPREWAALFKRAGAQFVVPVAEHHDGFAMYETQRSRWNAAVMGPCRDVFGELTASVDQAWMVPGASSHRAEHWFFMDGGSRFDSDVRDPAYADFYGPAQREELTPHERFLEDWVLRTVELIDNYRPQVLWFDWWIEQPAFEPYVRMLGAYYYNNRAVEWGREVVINYKWEAFADGSAVYDIERGTMGGIRSSLWQNDTAISKTSWSWVDGHEYKSVDTLVAELADTVSKNGLLLLNVRPKPDGTIPDAEQRILDGLGDWLTRNGEAIYGTRPWRIAQEGPTQPVVGSFVDSDAPAYGAADVRFTSRHDVTGDYVYAILLAEPEDGIARVSALGAGSGLLDRGIREVSVLGGTAPVTWEQTTSGLHVMLPPRLPLAGGPVVKLFLKDVVVPARQDFLHS</sequence>
<comment type="similarity">
    <text evidence="2">Belongs to the glycosyl hydrolase 29 family.</text>
</comment>
<feature type="domain" description="Alpha-L-fucosidase C-terminal" evidence="8">
    <location>
        <begin position="354"/>
        <end position="425"/>
    </location>
</feature>
<evidence type="ECO:0000256" key="4">
    <source>
        <dbReference type="ARBA" id="ARBA00022729"/>
    </source>
</evidence>
<dbReference type="EMBL" id="CP151632">
    <property type="protein sequence ID" value="WZO35126.1"/>
    <property type="molecule type" value="Genomic_DNA"/>
</dbReference>
<dbReference type="InterPro" id="IPR016286">
    <property type="entry name" value="FUC_metazoa-typ"/>
</dbReference>
<evidence type="ECO:0000259" key="7">
    <source>
        <dbReference type="Pfam" id="PF01120"/>
    </source>
</evidence>
<evidence type="ECO:0000256" key="2">
    <source>
        <dbReference type="ARBA" id="ARBA00007951"/>
    </source>
</evidence>
<keyword evidence="4" id="KW-0732">Signal</keyword>
<evidence type="ECO:0000256" key="3">
    <source>
        <dbReference type="ARBA" id="ARBA00012662"/>
    </source>
</evidence>
<dbReference type="Gene3D" id="3.20.20.80">
    <property type="entry name" value="Glycosidases"/>
    <property type="match status" value="1"/>
</dbReference>
<dbReference type="SMART" id="SM00812">
    <property type="entry name" value="Alpha_L_fucos"/>
    <property type="match status" value="1"/>
</dbReference>
<dbReference type="EC" id="3.2.1.51" evidence="3"/>
<protein>
    <recommendedName>
        <fullName evidence="3">alpha-L-fucosidase</fullName>
        <ecNumber evidence="3">3.2.1.51</ecNumber>
    </recommendedName>
</protein>
<dbReference type="Pfam" id="PF01120">
    <property type="entry name" value="Alpha_L_fucos"/>
    <property type="match status" value="1"/>
</dbReference>
<evidence type="ECO:0000313" key="9">
    <source>
        <dbReference type="EMBL" id="WZO35126.1"/>
    </source>
</evidence>
<dbReference type="InterPro" id="IPR013780">
    <property type="entry name" value="Glyco_hydro_b"/>
</dbReference>
<dbReference type="SUPFAM" id="SSF51445">
    <property type="entry name" value="(Trans)glycosidases"/>
    <property type="match status" value="1"/>
</dbReference>
<dbReference type="GO" id="GO:0016139">
    <property type="term" value="P:glycoside catabolic process"/>
    <property type="evidence" value="ECO:0007669"/>
    <property type="project" value="TreeGrafter"/>
</dbReference>
<feature type="domain" description="Glycoside hydrolase family 29 N-terminal" evidence="7">
    <location>
        <begin position="1"/>
        <end position="320"/>
    </location>
</feature>
<keyword evidence="6" id="KW-0326">Glycosidase</keyword>
<gene>
    <name evidence="9" type="ORF">MRBLWS13_002806</name>
</gene>
<dbReference type="Gene3D" id="2.60.40.1180">
    <property type="entry name" value="Golgi alpha-mannosidase II"/>
    <property type="match status" value="1"/>
</dbReference>
<evidence type="ECO:0000256" key="5">
    <source>
        <dbReference type="ARBA" id="ARBA00022801"/>
    </source>
</evidence>
<evidence type="ECO:0000259" key="8">
    <source>
        <dbReference type="Pfam" id="PF16757"/>
    </source>
</evidence>
<dbReference type="InterPro" id="IPR017853">
    <property type="entry name" value="GH"/>
</dbReference>
<dbReference type="GO" id="GO:0006004">
    <property type="term" value="P:fucose metabolic process"/>
    <property type="evidence" value="ECO:0007669"/>
    <property type="project" value="InterPro"/>
</dbReference>
<dbReference type="PRINTS" id="PR00741">
    <property type="entry name" value="GLHYDRLASE29"/>
</dbReference>
<keyword evidence="5" id="KW-0378">Hydrolase</keyword>
<comment type="function">
    <text evidence="1">Alpha-L-fucosidase is responsible for hydrolyzing the alpha-1,6-linked fucose joined to the reducing-end N-acetylglucosamine of the carbohydrate moieties of glycoproteins.</text>
</comment>
<accession>A0AAU6SE03</accession>
<organism evidence="9">
    <name type="scientific">Microbacterium sp. LWS13-1.2</name>
    <dbReference type="NCBI Taxonomy" id="3135264"/>
    <lineage>
        <taxon>Bacteria</taxon>
        <taxon>Bacillati</taxon>
        <taxon>Actinomycetota</taxon>
        <taxon>Actinomycetes</taxon>
        <taxon>Micrococcales</taxon>
        <taxon>Microbacteriaceae</taxon>
        <taxon>Microbacterium</taxon>
    </lineage>
</organism>